<dbReference type="Pfam" id="PF02668">
    <property type="entry name" value="TauD"/>
    <property type="match status" value="1"/>
</dbReference>
<name>A0A0A1TN18_9HYPO</name>
<dbReference type="HOGENOM" id="CLU_015940_0_0_1"/>
<keyword evidence="1" id="KW-0560">Oxidoreductase</keyword>
<dbReference type="Gene3D" id="3.60.130.10">
    <property type="entry name" value="Clavaminate synthase-like"/>
    <property type="match status" value="1"/>
</dbReference>
<dbReference type="GO" id="GO:0016491">
    <property type="term" value="F:oxidoreductase activity"/>
    <property type="evidence" value="ECO:0007669"/>
    <property type="project" value="UniProtKB-KW"/>
</dbReference>
<keyword evidence="4" id="KW-1185">Reference proteome</keyword>
<dbReference type="Pfam" id="PF05141">
    <property type="entry name" value="DIT1_PvcA"/>
    <property type="match status" value="1"/>
</dbReference>
<accession>A0A0A1TN18</accession>
<dbReference type="InterPro" id="IPR007817">
    <property type="entry name" value="Isocyanide_synthase_DIT1"/>
</dbReference>
<evidence type="ECO:0000313" key="3">
    <source>
        <dbReference type="EMBL" id="CEJ92695.1"/>
    </source>
</evidence>
<dbReference type="InterPro" id="IPR042098">
    <property type="entry name" value="TauD-like_sf"/>
</dbReference>
<organism evidence="3 4">
    <name type="scientific">[Torrubiella] hemipterigena</name>
    <dbReference type="NCBI Taxonomy" id="1531966"/>
    <lineage>
        <taxon>Eukaryota</taxon>
        <taxon>Fungi</taxon>
        <taxon>Dikarya</taxon>
        <taxon>Ascomycota</taxon>
        <taxon>Pezizomycotina</taxon>
        <taxon>Sordariomycetes</taxon>
        <taxon>Hypocreomycetidae</taxon>
        <taxon>Hypocreales</taxon>
        <taxon>Clavicipitaceae</taxon>
        <taxon>Clavicipitaceae incertae sedis</taxon>
        <taxon>'Torrubiella' clade</taxon>
    </lineage>
</organism>
<dbReference type="PANTHER" id="PTHR37285">
    <property type="entry name" value="SPORE WALL MATURATION PROTEIN DIT1"/>
    <property type="match status" value="1"/>
</dbReference>
<sequence>MALSPVLNGGPFVHLNKMPGSSSPPHSIHTDTTSVVAAAASMSAIIDTSALDTASQILRVIERYRLKKTSSNSPVANRADEGALTFLALIYSHVKAGNVVPMCLPAFPFKSPNSRTKVLGSLPDKAEEVALAHLNGLCRSIQDIYSPGAEITIISDGLVYNDLLGVPDRDVWKYGETLRAMAAEKGFHHIQFARLRNLVTLDLPESLDEMTYVANATNFRRAFLNTFSEPGWDWNEVSKNPDVCMTYRGYLKFLQTDLETVYPICDDRTKSKFKRGLEYIAKEMMARGDAFARGVRQKFKDYVRLSIHPSTGATKLSVSLLPTTSMFTTPWHCTIAYMMDGTVTSAMKCDLEADDRFELIYENDRPSYFREKSDVFTWAEAKGGVTCAPIYPCGWLVTPTAGKKALSIQDLDAPKVRKLAEVGSPIVLRGFANTTNRDMYVEKAYELGEPTPWKFGLVLEVKDQGSDTRGLNNVLSAEWMPFHFDGLFKTMTKTGEDGKEILVPNYPGFQYFVGATASPKKTGYTIFSSSTGFFNNLPPSMTVDTLSQLTWSVKTSSFNSTVLKELPLVVSHPSTGKPCLRYHEPWPTSKTKFEATYVDIEDVSPEESAEICSAIDETLHDRRVAYYHSWDKGDVVISDNIAMMHTRSDFNSEMPRELWRIHFD</sequence>
<dbReference type="AlphaFoldDB" id="A0A0A1TN18"/>
<dbReference type="OrthoDB" id="429813at2759"/>
<reference evidence="3 4" key="1">
    <citation type="journal article" date="2015" name="Genome Announc.">
        <title>Draft Genome Sequence and Gene Annotation of the Entomopathogenic Fungus Verticillium hemipterigenum.</title>
        <authorList>
            <person name="Horn F."/>
            <person name="Habel A."/>
            <person name="Scharf D.H."/>
            <person name="Dworschak J."/>
            <person name="Brakhage A.A."/>
            <person name="Guthke R."/>
            <person name="Hertweck C."/>
            <person name="Linde J."/>
        </authorList>
    </citation>
    <scope>NUCLEOTIDE SEQUENCE [LARGE SCALE GENOMIC DNA]</scope>
</reference>
<dbReference type="SUPFAM" id="SSF51197">
    <property type="entry name" value="Clavaminate synthase-like"/>
    <property type="match status" value="1"/>
</dbReference>
<evidence type="ECO:0000259" key="2">
    <source>
        <dbReference type="Pfam" id="PF02668"/>
    </source>
</evidence>
<dbReference type="PANTHER" id="PTHR37285:SF5">
    <property type="entry name" value="SPORE WALL MATURATION PROTEIN DIT1"/>
    <property type="match status" value="1"/>
</dbReference>
<evidence type="ECO:0000313" key="4">
    <source>
        <dbReference type="Proteomes" id="UP000039046"/>
    </source>
</evidence>
<feature type="domain" description="TauD/TfdA-like" evidence="2">
    <location>
        <begin position="504"/>
        <end position="661"/>
    </location>
</feature>
<evidence type="ECO:0000256" key="1">
    <source>
        <dbReference type="ARBA" id="ARBA00023002"/>
    </source>
</evidence>
<dbReference type="InterPro" id="IPR003819">
    <property type="entry name" value="TauD/TfdA-like"/>
</dbReference>
<protein>
    <recommendedName>
        <fullName evidence="2">TauD/TfdA-like domain-containing protein</fullName>
    </recommendedName>
</protein>
<dbReference type="STRING" id="1531966.A0A0A1TN18"/>
<gene>
    <name evidence="3" type="ORF">VHEMI08329</name>
</gene>
<proteinExistence type="predicted"/>
<dbReference type="EMBL" id="CDHN01000005">
    <property type="protein sequence ID" value="CEJ92695.1"/>
    <property type="molecule type" value="Genomic_DNA"/>
</dbReference>
<dbReference type="Proteomes" id="UP000039046">
    <property type="component" value="Unassembled WGS sequence"/>
</dbReference>